<sequence>MFCQTPFRPLNEMELAKSAPFDLNVAIYGISRSGPDFCGKGYRSTPTMLLYHGSSITNTHRAGNFSVYVFTQICKLKNVSSV</sequence>
<proteinExistence type="predicted"/>
<dbReference type="EMBL" id="GDIQ01063922">
    <property type="protein sequence ID" value="JAN30815.1"/>
    <property type="molecule type" value="Transcribed_RNA"/>
</dbReference>
<dbReference type="AlphaFoldDB" id="A0A0P5BFR9"/>
<protein>
    <submittedName>
        <fullName evidence="1">Uncharacterized protein</fullName>
    </submittedName>
</protein>
<name>A0A0P5BFR9_9CRUS</name>
<evidence type="ECO:0000313" key="1">
    <source>
        <dbReference type="EMBL" id="JAN30815.1"/>
    </source>
</evidence>
<accession>A0A0P5BFR9</accession>
<organism evidence="1">
    <name type="scientific">Daphnia magna</name>
    <dbReference type="NCBI Taxonomy" id="35525"/>
    <lineage>
        <taxon>Eukaryota</taxon>
        <taxon>Metazoa</taxon>
        <taxon>Ecdysozoa</taxon>
        <taxon>Arthropoda</taxon>
        <taxon>Crustacea</taxon>
        <taxon>Branchiopoda</taxon>
        <taxon>Diplostraca</taxon>
        <taxon>Cladocera</taxon>
        <taxon>Anomopoda</taxon>
        <taxon>Daphniidae</taxon>
        <taxon>Daphnia</taxon>
    </lineage>
</organism>
<reference evidence="1" key="1">
    <citation type="submission" date="2015-10" db="EMBL/GenBank/DDBJ databases">
        <title>EvidentialGene: Evidence-directed Construction of Complete mRNA Transcriptomes without Genomes.</title>
        <authorList>
            <person name="Gilbert D.G."/>
        </authorList>
    </citation>
    <scope>NUCLEOTIDE SEQUENCE</scope>
</reference>